<comment type="similarity">
    <text evidence="1">Belongs to the arsA ATPase family.</text>
</comment>
<dbReference type="Proteomes" id="UP000000370">
    <property type="component" value="Chromosome"/>
</dbReference>
<evidence type="ECO:0000256" key="8">
    <source>
        <dbReference type="ARBA" id="ARBA00066752"/>
    </source>
</evidence>
<dbReference type="EMBL" id="CP000885">
    <property type="protein sequence ID" value="ABX42070.1"/>
    <property type="molecule type" value="Genomic_DNA"/>
</dbReference>
<dbReference type="Pfam" id="PF02374">
    <property type="entry name" value="ArsA_ATPase"/>
    <property type="match status" value="1"/>
</dbReference>
<dbReference type="NCBIfam" id="TIGR00345">
    <property type="entry name" value="GET3_arsA_TRC40"/>
    <property type="match status" value="1"/>
</dbReference>
<keyword evidence="3" id="KW-0067">ATP-binding</keyword>
<accession>A9KRJ6</accession>
<dbReference type="RefSeq" id="WP_012199724.1">
    <property type="nucleotide sequence ID" value="NC_010001.1"/>
</dbReference>
<evidence type="ECO:0000313" key="12">
    <source>
        <dbReference type="Proteomes" id="UP000000370"/>
    </source>
</evidence>
<dbReference type="AlphaFoldDB" id="A9KRJ6"/>
<protein>
    <recommendedName>
        <fullName evidence="8">arsenite-transporting ATPase</fullName>
        <ecNumber evidence="8">7.3.2.7</ecNumber>
    </recommendedName>
</protein>
<dbReference type="HOGENOM" id="CLU_040761_1_0_9"/>
<evidence type="ECO:0000256" key="7">
    <source>
        <dbReference type="ARBA" id="ARBA00059736"/>
    </source>
</evidence>
<dbReference type="Gene3D" id="3.40.50.300">
    <property type="entry name" value="P-loop containing nucleotide triphosphate hydrolases"/>
    <property type="match status" value="1"/>
</dbReference>
<dbReference type="Gene3D" id="2.60.40.790">
    <property type="match status" value="1"/>
</dbReference>
<dbReference type="PANTHER" id="PTHR10803:SF3">
    <property type="entry name" value="ATPASE GET3"/>
    <property type="match status" value="1"/>
</dbReference>
<reference evidence="12" key="1">
    <citation type="submission" date="2007-11" db="EMBL/GenBank/DDBJ databases">
        <title>Complete genome sequence of Clostridium phytofermentans ISDg.</title>
        <authorList>
            <person name="Leschine S.B."/>
            <person name="Warnick T.A."/>
            <person name="Blanchard J.L."/>
            <person name="Schnell D.J."/>
            <person name="Petit E.L."/>
            <person name="LaTouf W.G."/>
            <person name="Copeland A."/>
            <person name="Lucas S."/>
            <person name="Lapidus A."/>
            <person name="Barry K."/>
            <person name="Glavina del Rio T."/>
            <person name="Dalin E."/>
            <person name="Tice H."/>
            <person name="Pitluck S."/>
            <person name="Kiss H."/>
            <person name="Brettin T."/>
            <person name="Bruce D."/>
            <person name="Detter J.C."/>
            <person name="Han C."/>
            <person name="Kuske C."/>
            <person name="Schmutz J."/>
            <person name="Larimer F."/>
            <person name="Land M."/>
            <person name="Hauser L."/>
            <person name="Kyrpides N."/>
            <person name="Kim E.A."/>
            <person name="Richardson P."/>
        </authorList>
    </citation>
    <scope>NUCLEOTIDE SEQUENCE [LARGE SCALE GENOMIC DNA]</scope>
    <source>
        <strain evidence="12">ATCC 700394 / DSM 18823 / ISDg</strain>
    </source>
</reference>
<comment type="function">
    <text evidence="7">Anion-transporting ATPase. Catalyzes the extrusion of arsenite.</text>
</comment>
<evidence type="ECO:0000256" key="6">
    <source>
        <dbReference type="ARBA" id="ARBA00052296"/>
    </source>
</evidence>
<evidence type="ECO:0000256" key="3">
    <source>
        <dbReference type="ARBA" id="ARBA00022840"/>
    </source>
</evidence>
<dbReference type="InterPro" id="IPR016300">
    <property type="entry name" value="ATPase_ArsA/GET3"/>
</dbReference>
<keyword evidence="12" id="KW-1185">Reference proteome</keyword>
<keyword evidence="5" id="KW-1278">Translocase</keyword>
<dbReference type="InterPro" id="IPR008978">
    <property type="entry name" value="HSP20-like_chaperone"/>
</dbReference>
<dbReference type="KEGG" id="cpy:Cphy_1698"/>
<dbReference type="InterPro" id="IPR025723">
    <property type="entry name" value="ArsA/GET3_ATPase-like"/>
</dbReference>
<evidence type="ECO:0000256" key="1">
    <source>
        <dbReference type="ARBA" id="ARBA00011040"/>
    </source>
</evidence>
<dbReference type="STRING" id="357809.Cphy_1698"/>
<dbReference type="GO" id="GO:0015446">
    <property type="term" value="F:ATPase-coupled arsenite transmembrane transporter activity"/>
    <property type="evidence" value="ECO:0007669"/>
    <property type="project" value="UniProtKB-EC"/>
</dbReference>
<evidence type="ECO:0000259" key="10">
    <source>
        <dbReference type="Pfam" id="PF17886"/>
    </source>
</evidence>
<dbReference type="FunFam" id="3.40.50.300:FF:001801">
    <property type="entry name" value="Putative arsenical pump-driving ATPase"/>
    <property type="match status" value="1"/>
</dbReference>
<dbReference type="EC" id="7.3.2.7" evidence="8"/>
<gene>
    <name evidence="11" type="ordered locus">Cphy_1698</name>
</gene>
<evidence type="ECO:0000313" key="11">
    <source>
        <dbReference type="EMBL" id="ABX42070.1"/>
    </source>
</evidence>
<organism evidence="11 12">
    <name type="scientific">Lachnoclostridium phytofermentans (strain ATCC 700394 / DSM 18823 / ISDg)</name>
    <name type="common">Clostridium phytofermentans</name>
    <dbReference type="NCBI Taxonomy" id="357809"/>
    <lineage>
        <taxon>Bacteria</taxon>
        <taxon>Bacillati</taxon>
        <taxon>Bacillota</taxon>
        <taxon>Clostridia</taxon>
        <taxon>Lachnospirales</taxon>
        <taxon>Lachnospiraceae</taxon>
    </lineage>
</organism>
<keyword evidence="4" id="KW-0059">Arsenical resistance</keyword>
<keyword evidence="2" id="KW-0547">Nucleotide-binding</keyword>
<dbReference type="InterPro" id="IPR027417">
    <property type="entry name" value="P-loop_NTPase"/>
</dbReference>
<dbReference type="GO" id="GO:0005524">
    <property type="term" value="F:ATP binding"/>
    <property type="evidence" value="ECO:0007669"/>
    <property type="project" value="UniProtKB-KW"/>
</dbReference>
<proteinExistence type="inferred from homology"/>
<dbReference type="PANTHER" id="PTHR10803">
    <property type="entry name" value="ARSENICAL PUMP-DRIVING ATPASE ARSENITE-TRANSLOCATING ATPASE"/>
    <property type="match status" value="1"/>
</dbReference>
<evidence type="ECO:0000256" key="5">
    <source>
        <dbReference type="ARBA" id="ARBA00022967"/>
    </source>
</evidence>
<dbReference type="GO" id="GO:0016887">
    <property type="term" value="F:ATP hydrolysis activity"/>
    <property type="evidence" value="ECO:0007669"/>
    <property type="project" value="InterPro"/>
</dbReference>
<comment type="catalytic activity">
    <reaction evidence="6">
        <text>arsenite(in) + ATP + H2O = arsenite(out) + ADP + phosphate + H(+)</text>
        <dbReference type="Rhea" id="RHEA:11348"/>
        <dbReference type="ChEBI" id="CHEBI:15377"/>
        <dbReference type="ChEBI" id="CHEBI:15378"/>
        <dbReference type="ChEBI" id="CHEBI:29242"/>
        <dbReference type="ChEBI" id="CHEBI:30616"/>
        <dbReference type="ChEBI" id="CHEBI:43474"/>
        <dbReference type="ChEBI" id="CHEBI:456216"/>
        <dbReference type="EC" id="7.3.2.7"/>
    </reaction>
</comment>
<evidence type="ECO:0000256" key="4">
    <source>
        <dbReference type="ARBA" id="ARBA00022849"/>
    </source>
</evidence>
<evidence type="ECO:0000259" key="9">
    <source>
        <dbReference type="Pfam" id="PF02374"/>
    </source>
</evidence>
<dbReference type="CDD" id="cd02035">
    <property type="entry name" value="ArsA"/>
    <property type="match status" value="1"/>
</dbReference>
<sequence length="385" mass="43692">MRIILYTGKGGVGKTSISAATAVKLAQEGKKVLIMSTDQAHSLGDSLGFSLNGIPQTIAPNLDALEIDVVEENEKAWGNFKGFFKELLTSRAEGGIETEELLVFPGLEELFALFKILEIYENEQYDVLIVDCAPTGETLALLKFPELFGDVISKALPMKRKTAKIARPLVKTLTKIPMPKDEVFDDFERLMDKLGRLQVLMLNKDIVSLRIVTTPEKIVISETKRNYTCLHLYNYNVDAIIINKVYPKEALEGYFNKWVKLQKDGLNEIRESFREIPVFELQLQKQELKTIPILENLSSLYGTYNPIDVLAKEEIYTINKDGDIYIMAISLPFVDKSEMDLVQQNGEIQISFKNEKRCLTPPDYLKDKEISSAKMEQGKLIIYFE</sequence>
<keyword evidence="11" id="KW-0378">Hydrolase</keyword>
<feature type="domain" description="ArsA/GET3 Anion-transporting ATPase-like" evidence="9">
    <location>
        <begin position="1"/>
        <end position="299"/>
    </location>
</feature>
<dbReference type="Pfam" id="PF17886">
    <property type="entry name" value="ArsA_HSP20"/>
    <property type="match status" value="1"/>
</dbReference>
<evidence type="ECO:0000256" key="2">
    <source>
        <dbReference type="ARBA" id="ARBA00022741"/>
    </source>
</evidence>
<name>A9KRJ6_LACP7</name>
<dbReference type="SUPFAM" id="SSF52540">
    <property type="entry name" value="P-loop containing nucleoside triphosphate hydrolases"/>
    <property type="match status" value="1"/>
</dbReference>
<dbReference type="InterPro" id="IPR040612">
    <property type="entry name" value="ArsA_HSP20-like"/>
</dbReference>
<feature type="domain" description="ArsA HSP20-like" evidence="10">
    <location>
        <begin position="323"/>
        <end position="384"/>
    </location>
</feature>
<dbReference type="OrthoDB" id="9780677at2"/>
<dbReference type="eggNOG" id="COG0003">
    <property type="taxonomic scope" value="Bacteria"/>
</dbReference>